<reference evidence="1 2" key="1">
    <citation type="journal article" date="2016" name="Nat. Commun.">
        <title>Thousands of microbial genomes shed light on interconnected biogeochemical processes in an aquifer system.</title>
        <authorList>
            <person name="Anantharaman K."/>
            <person name="Brown C.T."/>
            <person name="Hug L.A."/>
            <person name="Sharon I."/>
            <person name="Castelle C.J."/>
            <person name="Probst A.J."/>
            <person name="Thomas B.C."/>
            <person name="Singh A."/>
            <person name="Wilkins M.J."/>
            <person name="Karaoz U."/>
            <person name="Brodie E.L."/>
            <person name="Williams K.H."/>
            <person name="Hubbard S.S."/>
            <person name="Banfield J.F."/>
        </authorList>
    </citation>
    <scope>NUCLEOTIDE SEQUENCE [LARGE SCALE GENOMIC DNA]</scope>
</reference>
<proteinExistence type="predicted"/>
<comment type="caution">
    <text evidence="1">The sequence shown here is derived from an EMBL/GenBank/DDBJ whole genome shotgun (WGS) entry which is preliminary data.</text>
</comment>
<evidence type="ECO:0000313" key="2">
    <source>
        <dbReference type="Proteomes" id="UP000177382"/>
    </source>
</evidence>
<dbReference type="EMBL" id="MGFX01000001">
    <property type="protein sequence ID" value="OGM15768.1"/>
    <property type="molecule type" value="Genomic_DNA"/>
</dbReference>
<name>A0A1F7XN22_9BACT</name>
<accession>A0A1F7XN22</accession>
<evidence type="ECO:0000313" key="1">
    <source>
        <dbReference type="EMBL" id="OGM15768.1"/>
    </source>
</evidence>
<dbReference type="Proteomes" id="UP000177382">
    <property type="component" value="Unassembled WGS sequence"/>
</dbReference>
<sequence>MERYKERFGWKCVLSPAEVEHSGEPNLLGEYLKDWHMQPDGSAVLRVYPWTPGRFRTMELFIEALGEGGFTTINIHKVGGVEVVEREW</sequence>
<gene>
    <name evidence="1" type="ORF">A2V97_03245</name>
</gene>
<organism evidence="1 2">
    <name type="scientific">Candidatus Woesebacteria bacterium RBG_16_42_24</name>
    <dbReference type="NCBI Taxonomy" id="1802485"/>
    <lineage>
        <taxon>Bacteria</taxon>
        <taxon>Candidatus Woeseibacteriota</taxon>
    </lineage>
</organism>
<dbReference type="AlphaFoldDB" id="A0A1F7XN22"/>
<protein>
    <submittedName>
        <fullName evidence="1">Uncharacterized protein</fullName>
    </submittedName>
</protein>